<comment type="caution">
    <text evidence="1">The sequence shown here is derived from an EMBL/GenBank/DDBJ whole genome shotgun (WGS) entry which is preliminary data.</text>
</comment>
<gene>
    <name evidence="1" type="ORF">G4B88_030935</name>
</gene>
<evidence type="ECO:0000313" key="1">
    <source>
        <dbReference type="EMBL" id="KAF4354869.1"/>
    </source>
</evidence>
<accession>A0A7J6EAZ5</accession>
<sequence>MIAQDITSRDREIVELEASFAGSSKSKDVGKLEELSNLNSLRGSLKIRVGHRIEKTFLWNVVLPI</sequence>
<organism evidence="1 2">
    <name type="scientific">Cannabis sativa</name>
    <name type="common">Hemp</name>
    <name type="synonym">Marijuana</name>
    <dbReference type="NCBI Taxonomy" id="3483"/>
    <lineage>
        <taxon>Eukaryota</taxon>
        <taxon>Viridiplantae</taxon>
        <taxon>Streptophyta</taxon>
        <taxon>Embryophyta</taxon>
        <taxon>Tracheophyta</taxon>
        <taxon>Spermatophyta</taxon>
        <taxon>Magnoliopsida</taxon>
        <taxon>eudicotyledons</taxon>
        <taxon>Gunneridae</taxon>
        <taxon>Pentapetalae</taxon>
        <taxon>rosids</taxon>
        <taxon>fabids</taxon>
        <taxon>Rosales</taxon>
        <taxon>Cannabaceae</taxon>
        <taxon>Cannabis</taxon>
    </lineage>
</organism>
<name>A0A7J6EAZ5_CANSA</name>
<evidence type="ECO:0000313" key="2">
    <source>
        <dbReference type="Proteomes" id="UP000583929"/>
    </source>
</evidence>
<dbReference type="Proteomes" id="UP000583929">
    <property type="component" value="Unassembled WGS sequence"/>
</dbReference>
<reference evidence="1 2" key="1">
    <citation type="journal article" date="2020" name="bioRxiv">
        <title>Sequence and annotation of 42 cannabis genomes reveals extensive copy number variation in cannabinoid synthesis and pathogen resistance genes.</title>
        <authorList>
            <person name="Mckernan K.J."/>
            <person name="Helbert Y."/>
            <person name="Kane L.T."/>
            <person name="Ebling H."/>
            <person name="Zhang L."/>
            <person name="Liu B."/>
            <person name="Eaton Z."/>
            <person name="Mclaughlin S."/>
            <person name="Kingan S."/>
            <person name="Baybayan P."/>
            <person name="Concepcion G."/>
            <person name="Jordan M."/>
            <person name="Riva A."/>
            <person name="Barbazuk W."/>
            <person name="Harkins T."/>
        </authorList>
    </citation>
    <scope>NUCLEOTIDE SEQUENCE [LARGE SCALE GENOMIC DNA]</scope>
    <source>
        <strain evidence="2">cv. Jamaican Lion 4</strain>
        <tissue evidence="1">Leaf</tissue>
    </source>
</reference>
<protein>
    <submittedName>
        <fullName evidence="1">Uncharacterized protein</fullName>
    </submittedName>
</protein>
<dbReference type="AlphaFoldDB" id="A0A7J6EAZ5"/>
<proteinExistence type="predicted"/>
<dbReference type="EMBL" id="JAATIQ010000469">
    <property type="protein sequence ID" value="KAF4354869.1"/>
    <property type="molecule type" value="Genomic_DNA"/>
</dbReference>
<keyword evidence="2" id="KW-1185">Reference proteome</keyword>